<sequence>MDLDVTIQTSVTVTAHAGGSRISKWSPKVVMARGGTHACVVVNPRDRPLTRTVARLGGLCLDGVNLKKASLSDAAGHMMLKELRQHARPKLLVKQTHQAAASSKLLADERVDKYTTPVKTSRAQRPSRSSVADICSRREICSVSLTDDVCVEMLQSPSQADDVVVKATSENIMAVARFIAQHLAAEDRGKKLAVEVGAPSEAEPVDLSGLSDAEAPADAPHD</sequence>
<dbReference type="EMBL" id="CAUYUJ010017728">
    <property type="protein sequence ID" value="CAK0877369.1"/>
    <property type="molecule type" value="Genomic_DNA"/>
</dbReference>
<reference evidence="2" key="1">
    <citation type="submission" date="2023-10" db="EMBL/GenBank/DDBJ databases">
        <authorList>
            <person name="Chen Y."/>
            <person name="Shah S."/>
            <person name="Dougan E. K."/>
            <person name="Thang M."/>
            <person name="Chan C."/>
        </authorList>
    </citation>
    <scope>NUCLEOTIDE SEQUENCE [LARGE SCALE GENOMIC DNA]</scope>
</reference>
<proteinExistence type="predicted"/>
<name>A0ABN9VUW6_9DINO</name>
<keyword evidence="3" id="KW-1185">Reference proteome</keyword>
<feature type="region of interest" description="Disordered" evidence="1">
    <location>
        <begin position="195"/>
        <end position="222"/>
    </location>
</feature>
<comment type="caution">
    <text evidence="2">The sequence shown here is derived from an EMBL/GenBank/DDBJ whole genome shotgun (WGS) entry which is preliminary data.</text>
</comment>
<accession>A0ABN9VUW6</accession>
<dbReference type="Proteomes" id="UP001189429">
    <property type="component" value="Unassembled WGS sequence"/>
</dbReference>
<protein>
    <submittedName>
        <fullName evidence="2">Uncharacterized protein</fullName>
    </submittedName>
</protein>
<organism evidence="2 3">
    <name type="scientific">Prorocentrum cordatum</name>
    <dbReference type="NCBI Taxonomy" id="2364126"/>
    <lineage>
        <taxon>Eukaryota</taxon>
        <taxon>Sar</taxon>
        <taxon>Alveolata</taxon>
        <taxon>Dinophyceae</taxon>
        <taxon>Prorocentrales</taxon>
        <taxon>Prorocentraceae</taxon>
        <taxon>Prorocentrum</taxon>
    </lineage>
</organism>
<evidence type="ECO:0000313" key="3">
    <source>
        <dbReference type="Proteomes" id="UP001189429"/>
    </source>
</evidence>
<evidence type="ECO:0000313" key="2">
    <source>
        <dbReference type="EMBL" id="CAK0877369.1"/>
    </source>
</evidence>
<evidence type="ECO:0000256" key="1">
    <source>
        <dbReference type="SAM" id="MobiDB-lite"/>
    </source>
</evidence>
<gene>
    <name evidence="2" type="ORF">PCOR1329_LOCUS61451</name>
</gene>